<dbReference type="InterPro" id="IPR002182">
    <property type="entry name" value="NB-ARC"/>
</dbReference>
<evidence type="ECO:0000313" key="6">
    <source>
        <dbReference type="Proteomes" id="UP000237347"/>
    </source>
</evidence>
<dbReference type="InterPro" id="IPR036388">
    <property type="entry name" value="WH-like_DNA-bd_sf"/>
</dbReference>
<dbReference type="Gene3D" id="3.40.50.300">
    <property type="entry name" value="P-loop containing nucleotide triphosphate hydrolases"/>
    <property type="match status" value="1"/>
</dbReference>
<evidence type="ECO:0000313" key="5">
    <source>
        <dbReference type="EMBL" id="KAK7854689.1"/>
    </source>
</evidence>
<evidence type="ECO:0000256" key="1">
    <source>
        <dbReference type="ARBA" id="ARBA00022737"/>
    </source>
</evidence>
<dbReference type="InterPro" id="IPR044974">
    <property type="entry name" value="Disease_R_plants"/>
</dbReference>
<evidence type="ECO:0000259" key="3">
    <source>
        <dbReference type="Pfam" id="PF00931"/>
    </source>
</evidence>
<gene>
    <name evidence="5" type="primary">RPP13_7</name>
    <name evidence="5" type="ORF">CFP56_031096</name>
</gene>
<proteinExistence type="predicted"/>
<evidence type="ECO:0000256" key="2">
    <source>
        <dbReference type="ARBA" id="ARBA00022821"/>
    </source>
</evidence>
<dbReference type="PANTHER" id="PTHR23155:SF955">
    <property type="entry name" value="AAA+ ATPASE DOMAIN-CONTAINING PROTEIN"/>
    <property type="match status" value="1"/>
</dbReference>
<dbReference type="SUPFAM" id="SSF52047">
    <property type="entry name" value="RNI-like"/>
    <property type="match status" value="1"/>
</dbReference>
<feature type="domain" description="NB-ARC" evidence="3">
    <location>
        <begin position="2"/>
        <end position="79"/>
    </location>
</feature>
<comment type="caution">
    <text evidence="5">The sequence shown here is derived from an EMBL/GenBank/DDBJ whole genome shotgun (WGS) entry which is preliminary data.</text>
</comment>
<dbReference type="InterPro" id="IPR032675">
    <property type="entry name" value="LRR_dom_sf"/>
</dbReference>
<keyword evidence="6" id="KW-1185">Reference proteome</keyword>
<name>A0AAW0LVV7_QUESU</name>
<protein>
    <submittedName>
        <fullName evidence="5">Disease resistance protein rpp13</fullName>
    </submittedName>
</protein>
<dbReference type="Gene3D" id="3.80.10.10">
    <property type="entry name" value="Ribonuclease Inhibitor"/>
    <property type="match status" value="1"/>
</dbReference>
<keyword evidence="2" id="KW-0611">Plant defense</keyword>
<dbReference type="PANTHER" id="PTHR23155">
    <property type="entry name" value="DISEASE RESISTANCE PROTEIN RP"/>
    <property type="match status" value="1"/>
</dbReference>
<evidence type="ECO:0000259" key="4">
    <source>
        <dbReference type="Pfam" id="PF23559"/>
    </source>
</evidence>
<dbReference type="Pfam" id="PF00931">
    <property type="entry name" value="NB-ARC"/>
    <property type="match status" value="1"/>
</dbReference>
<dbReference type="Pfam" id="PF23559">
    <property type="entry name" value="WHD_DRP"/>
    <property type="match status" value="1"/>
</dbReference>
<keyword evidence="1" id="KW-0677">Repeat</keyword>
<accession>A0AAW0LVV7</accession>
<feature type="domain" description="Disease resistance protein winged helix" evidence="4">
    <location>
        <begin position="157"/>
        <end position="229"/>
    </location>
</feature>
<reference evidence="5 6" key="1">
    <citation type="journal article" date="2018" name="Sci. Data">
        <title>The draft genome sequence of cork oak.</title>
        <authorList>
            <person name="Ramos A.M."/>
            <person name="Usie A."/>
            <person name="Barbosa P."/>
            <person name="Barros P.M."/>
            <person name="Capote T."/>
            <person name="Chaves I."/>
            <person name="Simoes F."/>
            <person name="Abreu I."/>
            <person name="Carrasquinho I."/>
            <person name="Faro C."/>
            <person name="Guimaraes J.B."/>
            <person name="Mendonca D."/>
            <person name="Nobrega F."/>
            <person name="Rodrigues L."/>
            <person name="Saibo N.J.M."/>
            <person name="Varela M.C."/>
            <person name="Egas C."/>
            <person name="Matos J."/>
            <person name="Miguel C.M."/>
            <person name="Oliveira M.M."/>
            <person name="Ricardo C.P."/>
            <person name="Goncalves S."/>
        </authorList>
    </citation>
    <scope>NUCLEOTIDE SEQUENCE [LARGE SCALE GENOMIC DNA]</scope>
    <source>
        <strain evidence="6">cv. HL8</strain>
    </source>
</reference>
<dbReference type="GO" id="GO:0098542">
    <property type="term" value="P:defense response to other organism"/>
    <property type="evidence" value="ECO:0007669"/>
    <property type="project" value="TreeGrafter"/>
</dbReference>
<dbReference type="InterPro" id="IPR058922">
    <property type="entry name" value="WHD_DRP"/>
</dbReference>
<dbReference type="SUPFAM" id="SSF52540">
    <property type="entry name" value="P-loop containing nucleoside triphosphate hydrolases"/>
    <property type="match status" value="1"/>
</dbReference>
<dbReference type="EMBL" id="PKMF04000052">
    <property type="protein sequence ID" value="KAK7854689.1"/>
    <property type="molecule type" value="Genomic_DNA"/>
</dbReference>
<dbReference type="AlphaFoldDB" id="A0AAW0LVV7"/>
<dbReference type="Gene3D" id="1.10.8.430">
    <property type="entry name" value="Helical domain of apoptotic protease-activating factors"/>
    <property type="match status" value="1"/>
</dbReference>
<organism evidence="5 6">
    <name type="scientific">Quercus suber</name>
    <name type="common">Cork oak</name>
    <dbReference type="NCBI Taxonomy" id="58331"/>
    <lineage>
        <taxon>Eukaryota</taxon>
        <taxon>Viridiplantae</taxon>
        <taxon>Streptophyta</taxon>
        <taxon>Embryophyta</taxon>
        <taxon>Tracheophyta</taxon>
        <taxon>Spermatophyta</taxon>
        <taxon>Magnoliopsida</taxon>
        <taxon>eudicotyledons</taxon>
        <taxon>Gunneridae</taxon>
        <taxon>Pentapetalae</taxon>
        <taxon>rosids</taxon>
        <taxon>fabids</taxon>
        <taxon>Fagales</taxon>
        <taxon>Fagaceae</taxon>
        <taxon>Quercus</taxon>
    </lineage>
</organism>
<dbReference type="Gene3D" id="1.10.10.10">
    <property type="entry name" value="Winged helix-like DNA-binding domain superfamily/Winged helix DNA-binding domain"/>
    <property type="match status" value="1"/>
</dbReference>
<dbReference type="InterPro" id="IPR042197">
    <property type="entry name" value="Apaf_helical"/>
</dbReference>
<dbReference type="Proteomes" id="UP000237347">
    <property type="component" value="Unassembled WGS sequence"/>
</dbReference>
<dbReference type="GO" id="GO:0043531">
    <property type="term" value="F:ADP binding"/>
    <property type="evidence" value="ECO:0007669"/>
    <property type="project" value="InterPro"/>
</dbReference>
<dbReference type="InterPro" id="IPR027417">
    <property type="entry name" value="P-loop_NTPase"/>
</dbReference>
<sequence length="474" mass="53862">MLKRILKEKSCLIVIDEVRKHNDFDKLQILLQCTGVRTRVIITTRDKDVAIVASGKSIPLQLRSLTEKESWKLFFNKALIPEDSLNDSVLISLKKKILRKCDGSPQAIIELAGLLSTRNLTEWSNVIEHAFLEENILASSYEDLPPQTKPCFLYLGLFPGAFQIPVRRLPHLWLAEGLLTPLPEQNMASEDPAEKYFKEIINRGLIEVARLRSDGSPETCHLPGILWDFFPKAVGSRLFHAHNTTDYTSAEPPKFNIRRLAEYVGIKSYPSFDPYIQYLRCYISFNTRKRDLPAQEIGTFLNTIVIKRGFGLLRVLDLEDIHFDVSLQRPSDGSLTNLRTLWGLYIGNKSLVYNCLNKLTAISKLGLTFNSTSVEAIAEWISYLTNLQSLRLRSSDEFGRPEPLMLGTMTAHEKLSDLYLLGQLPRAIQEHELPPNLKILTLSASKLEQDPMLVLGHLRHLNILRLLGNSFKGE</sequence>